<dbReference type="RefSeq" id="WP_242153068.1">
    <property type="nucleotide sequence ID" value="NZ_CP093379.1"/>
</dbReference>
<keyword evidence="2" id="KW-0808">Transferase</keyword>
<proteinExistence type="inferred from homology"/>
<dbReference type="PANTHER" id="PTHR43085:SF57">
    <property type="entry name" value="CARBOHYDRATE KINASE PFKB DOMAIN-CONTAINING PROTEIN"/>
    <property type="match status" value="1"/>
</dbReference>
<reference evidence="5 6" key="1">
    <citation type="submission" date="2022-03" db="EMBL/GenBank/DDBJ databases">
        <title>Ignatzschineria rhizosphaerae HR5S32.</title>
        <authorList>
            <person name="Sun J.Q."/>
            <person name="Feng J.Y."/>
        </authorList>
    </citation>
    <scope>NUCLEOTIDE SEQUENCE [LARGE SCALE GENOMIC DNA]</scope>
    <source>
        <strain evidence="5 6">HR5S32</strain>
    </source>
</reference>
<dbReference type="Pfam" id="PF00294">
    <property type="entry name" value="PfkB"/>
    <property type="match status" value="1"/>
</dbReference>
<dbReference type="EMBL" id="CP093379">
    <property type="protein sequence ID" value="UNM97482.1"/>
    <property type="molecule type" value="Genomic_DNA"/>
</dbReference>
<keyword evidence="6" id="KW-1185">Reference proteome</keyword>
<dbReference type="InterPro" id="IPR002173">
    <property type="entry name" value="Carboh/pur_kinase_PfkB_CS"/>
</dbReference>
<dbReference type="PROSITE" id="PS00584">
    <property type="entry name" value="PFKB_KINASES_2"/>
    <property type="match status" value="1"/>
</dbReference>
<evidence type="ECO:0000313" key="5">
    <source>
        <dbReference type="EMBL" id="UNM97482.1"/>
    </source>
</evidence>
<protein>
    <submittedName>
        <fullName evidence="5">PfkB family carbohydrate kinase</fullName>
    </submittedName>
</protein>
<feature type="domain" description="Carbohydrate kinase PfkB" evidence="4">
    <location>
        <begin position="19"/>
        <end position="292"/>
    </location>
</feature>
<dbReference type="GO" id="GO:0016301">
    <property type="term" value="F:kinase activity"/>
    <property type="evidence" value="ECO:0007669"/>
    <property type="project" value="UniProtKB-KW"/>
</dbReference>
<dbReference type="PANTHER" id="PTHR43085">
    <property type="entry name" value="HEXOKINASE FAMILY MEMBER"/>
    <property type="match status" value="1"/>
</dbReference>
<sequence length="305" mass="34187">MKKRHQILCFGEILWDIFHEKDQTWQVLGGAPSNLCYFFNALGESAQLISQVGNDELGDKALMQLEKLNIPYHIIQSDLPTGKVDITIENQEPQYQFNEPAAWDSIPYTENTSHIGKSADIIAFGSLAQRYEGNNSSFATLKQILASNTDAIRFLDLNLRAPHFTEKRILELLSLADILKINEEEFKYLKQLFSLEKLSTRDALYQLIIMLKLNFIILTLGANGSIVMSETDYSAKSIQKAEIKDTVGAGDSFSAAFLTALNHGANFATSHHFANQFSSYICTQKGAFVPIPSKFKAQLTTFSAW</sequence>
<organism evidence="5 6">
    <name type="scientific">Ignatzschineria rhizosphaerae</name>
    <dbReference type="NCBI Taxonomy" id="2923279"/>
    <lineage>
        <taxon>Bacteria</taxon>
        <taxon>Pseudomonadati</taxon>
        <taxon>Pseudomonadota</taxon>
        <taxon>Gammaproteobacteria</taxon>
        <taxon>Cardiobacteriales</taxon>
        <taxon>Ignatzschineriaceae</taxon>
        <taxon>Ignatzschineria</taxon>
    </lineage>
</organism>
<comment type="similarity">
    <text evidence="1">Belongs to the carbohydrate kinase PfkB family.</text>
</comment>
<dbReference type="InterPro" id="IPR050306">
    <property type="entry name" value="PfkB_Carbo_kinase"/>
</dbReference>
<evidence type="ECO:0000256" key="1">
    <source>
        <dbReference type="ARBA" id="ARBA00010688"/>
    </source>
</evidence>
<evidence type="ECO:0000313" key="6">
    <source>
        <dbReference type="Proteomes" id="UP000829542"/>
    </source>
</evidence>
<gene>
    <name evidence="5" type="ORF">MMG00_06475</name>
</gene>
<dbReference type="InterPro" id="IPR011611">
    <property type="entry name" value="PfkB_dom"/>
</dbReference>
<dbReference type="SUPFAM" id="SSF53613">
    <property type="entry name" value="Ribokinase-like"/>
    <property type="match status" value="1"/>
</dbReference>
<evidence type="ECO:0000256" key="2">
    <source>
        <dbReference type="ARBA" id="ARBA00022679"/>
    </source>
</evidence>
<name>A0ABY3X3M2_9GAMM</name>
<dbReference type="Proteomes" id="UP000829542">
    <property type="component" value="Chromosome"/>
</dbReference>
<dbReference type="Gene3D" id="3.40.1190.20">
    <property type="match status" value="1"/>
</dbReference>
<dbReference type="InterPro" id="IPR029056">
    <property type="entry name" value="Ribokinase-like"/>
</dbReference>
<accession>A0ABY3X3M2</accession>
<evidence type="ECO:0000259" key="4">
    <source>
        <dbReference type="Pfam" id="PF00294"/>
    </source>
</evidence>
<keyword evidence="3 5" id="KW-0418">Kinase</keyword>
<evidence type="ECO:0000256" key="3">
    <source>
        <dbReference type="ARBA" id="ARBA00022777"/>
    </source>
</evidence>